<dbReference type="EMBL" id="QGKV02001507">
    <property type="protein sequence ID" value="KAF3527828.1"/>
    <property type="molecule type" value="Genomic_DNA"/>
</dbReference>
<proteinExistence type="predicted"/>
<evidence type="ECO:0000313" key="2">
    <source>
        <dbReference type="Proteomes" id="UP000266723"/>
    </source>
</evidence>
<sequence>MKIFDTWLLEVQIRSILFLIEVEDEKGRWPRRRCFGWSRFRRVRSSYLVKLYLSAPMLDGNESRNVLQARFRKLPQGSDSDYGFEARNDQTFDEASVQRRLARVFRE</sequence>
<accession>A0ABQ7B6P1</accession>
<organism evidence="1 2">
    <name type="scientific">Brassica cretica</name>
    <name type="common">Mustard</name>
    <dbReference type="NCBI Taxonomy" id="69181"/>
    <lineage>
        <taxon>Eukaryota</taxon>
        <taxon>Viridiplantae</taxon>
        <taxon>Streptophyta</taxon>
        <taxon>Embryophyta</taxon>
        <taxon>Tracheophyta</taxon>
        <taxon>Spermatophyta</taxon>
        <taxon>Magnoliopsida</taxon>
        <taxon>eudicotyledons</taxon>
        <taxon>Gunneridae</taxon>
        <taxon>Pentapetalae</taxon>
        <taxon>rosids</taxon>
        <taxon>malvids</taxon>
        <taxon>Brassicales</taxon>
        <taxon>Brassicaceae</taxon>
        <taxon>Brassiceae</taxon>
        <taxon>Brassica</taxon>
    </lineage>
</organism>
<protein>
    <submittedName>
        <fullName evidence="1">Uncharacterized protein</fullName>
    </submittedName>
</protein>
<keyword evidence="2" id="KW-1185">Reference proteome</keyword>
<name>A0ABQ7B6P1_BRACR</name>
<evidence type="ECO:0000313" key="1">
    <source>
        <dbReference type="EMBL" id="KAF3527828.1"/>
    </source>
</evidence>
<dbReference type="Proteomes" id="UP000266723">
    <property type="component" value="Unassembled WGS sequence"/>
</dbReference>
<reference evidence="1 2" key="1">
    <citation type="journal article" date="2020" name="BMC Genomics">
        <title>Intraspecific diversification of the crop wild relative Brassica cretica Lam. using demographic model selection.</title>
        <authorList>
            <person name="Kioukis A."/>
            <person name="Michalopoulou V.A."/>
            <person name="Briers L."/>
            <person name="Pirintsos S."/>
            <person name="Studholme D.J."/>
            <person name="Pavlidis P."/>
            <person name="Sarris P.F."/>
        </authorList>
    </citation>
    <scope>NUCLEOTIDE SEQUENCE [LARGE SCALE GENOMIC DNA]</scope>
    <source>
        <strain evidence="2">cv. PFS-1207/04</strain>
    </source>
</reference>
<comment type="caution">
    <text evidence="1">The sequence shown here is derived from an EMBL/GenBank/DDBJ whole genome shotgun (WGS) entry which is preliminary data.</text>
</comment>
<gene>
    <name evidence="1" type="ORF">DY000_02040672</name>
</gene>